<dbReference type="AlphaFoldDB" id="A0A059FJB8"/>
<protein>
    <recommendedName>
        <fullName evidence="3">DNA repair ATPase</fullName>
    </recommendedName>
</protein>
<comment type="caution">
    <text evidence="1">The sequence shown here is derived from an EMBL/GenBank/DDBJ whole genome shotgun (WGS) entry which is preliminary data.</text>
</comment>
<dbReference type="eggNOG" id="ENOG502ZBMT">
    <property type="taxonomic scope" value="Bacteria"/>
</dbReference>
<evidence type="ECO:0000313" key="1">
    <source>
        <dbReference type="EMBL" id="KCZ90739.1"/>
    </source>
</evidence>
<name>A0A059FJB8_9PROT</name>
<sequence length="210" mass="22947">MGVLLATATLAGCASAYYGAMEQIGLEKRDLLVQRVNDAAVSQAHAKTEFANALEAFRAVVTVDAGELEVTYDKLTAAYERSADRADKVRDRIREVKGVASDLFKEWEKELYQYSDPALQRASRIQLEATKVRYATLVEKMDKAAASMDPVLAVFHDRVLFLKHNLNAMAIAALGPETAGLEADVDSLIRDMEASIAEADAFMAQMRGGV</sequence>
<keyword evidence="2" id="KW-1185">Reference proteome</keyword>
<dbReference type="Proteomes" id="UP000025171">
    <property type="component" value="Unassembled WGS sequence"/>
</dbReference>
<dbReference type="PATRIC" id="fig|1280950.3.peg.2574"/>
<accession>A0A059FJB8</accession>
<evidence type="ECO:0008006" key="3">
    <source>
        <dbReference type="Google" id="ProtNLM"/>
    </source>
</evidence>
<dbReference type="OrthoDB" id="9780401at2"/>
<dbReference type="EMBL" id="ARYK01000006">
    <property type="protein sequence ID" value="KCZ90739.1"/>
    <property type="molecule type" value="Genomic_DNA"/>
</dbReference>
<dbReference type="InterPro" id="IPR021342">
    <property type="entry name" value="DUF2959"/>
</dbReference>
<gene>
    <name evidence="1" type="ORF">HJO_12846</name>
</gene>
<dbReference type="Pfam" id="PF11172">
    <property type="entry name" value="DUF2959"/>
    <property type="match status" value="1"/>
</dbReference>
<proteinExistence type="predicted"/>
<reference evidence="1 2" key="1">
    <citation type="journal article" date="2014" name="Antonie Van Leeuwenhoek">
        <title>Hyphomonas beringensis sp. nov. and Hyphomonas chukchiensis sp. nov., isolated from surface seawater of the Bering Sea and Chukchi Sea.</title>
        <authorList>
            <person name="Li C."/>
            <person name="Lai Q."/>
            <person name="Li G."/>
            <person name="Dong C."/>
            <person name="Wang J."/>
            <person name="Liao Y."/>
            <person name="Shao Z."/>
        </authorList>
    </citation>
    <scope>NUCLEOTIDE SEQUENCE [LARGE SCALE GENOMIC DNA]</scope>
    <source>
        <strain evidence="1 2">MHS-2</strain>
    </source>
</reference>
<organism evidence="1 2">
    <name type="scientific">Hyphomonas johnsonii MHS-2</name>
    <dbReference type="NCBI Taxonomy" id="1280950"/>
    <lineage>
        <taxon>Bacteria</taxon>
        <taxon>Pseudomonadati</taxon>
        <taxon>Pseudomonadota</taxon>
        <taxon>Alphaproteobacteria</taxon>
        <taxon>Hyphomonadales</taxon>
        <taxon>Hyphomonadaceae</taxon>
        <taxon>Hyphomonas</taxon>
    </lineage>
</organism>
<evidence type="ECO:0000313" key="2">
    <source>
        <dbReference type="Proteomes" id="UP000025171"/>
    </source>
</evidence>
<dbReference type="STRING" id="1280950.HJO_12846"/>